<evidence type="ECO:0000313" key="3">
    <source>
        <dbReference type="EMBL" id="MBO0514964.1"/>
    </source>
</evidence>
<dbReference type="GO" id="GO:0004252">
    <property type="term" value="F:serine-type endopeptidase activity"/>
    <property type="evidence" value="ECO:0007669"/>
    <property type="project" value="TreeGrafter"/>
</dbReference>
<sequence length="662" mass="71927">MSEPTAEGAAGAALFDLLRAQQRIRTAHRFGSGLLVESDIERENRPDLVPFVLGYSCDDDGPALRHAHAGASSVTVLGDDEYLFLSDRRPQGQDSVGGRSLWRHRDEREPQALLSTARDVVCYAAAGRTAVAAVWVHAGADSFASDRALREKSAREGLTAVTVDGDLWPRSSQQYGTEVLKLVGLSLEDDPAGPELLELPLGRRTRLSGQVSLTPGGRRCAAGLVRFLPGGHRRYGLLLFSPDEPSHAVQVWADDDLSDPVPSPDGAWFACTAERIAAPGTAPRQEAALVSSDGLDVRKVAPDHRDWLQPRCWQDPETVLCTGEEDGQRHLWQIAIDTGGITRIETGGSALSVTGRAGEALVVRSSIKSPPSVVALALSSPDLTRREIFAPAAAATPRGRMERLTYEAPDGSRWSSWLCLPEENAGGELPVLVWCHGGPMLSWTDWSWRWNPWPFVADGYAVLMPDPPLSVGYGQDAIERGWGKWTSEVAAVAAAQITDALLDPRLDAGRVAVMGASFGGFLSLALGTLLHEPRLIVSHCGWADFPAVARACDLHWHWLREYGAVDRSPSYRSESLSLDAIPPRTRVLLSHGCEDGHVPVGESRAMYRALDTRGVDVELMLVPDERHSILRPANAGAWHRWVSQACRETLGSRPARKEFSAI</sequence>
<protein>
    <submittedName>
        <fullName evidence="3">S9 family peptidase</fullName>
    </submittedName>
</protein>
<comment type="caution">
    <text evidence="3">The sequence shown here is derived from an EMBL/GenBank/DDBJ whole genome shotgun (WGS) entry which is preliminary data.</text>
</comment>
<gene>
    <name evidence="3" type="ORF">J0695_24660</name>
</gene>
<dbReference type="PANTHER" id="PTHR42776">
    <property type="entry name" value="SERINE PEPTIDASE S9 FAMILY MEMBER"/>
    <property type="match status" value="1"/>
</dbReference>
<keyword evidence="1" id="KW-0378">Hydrolase</keyword>
<feature type="domain" description="Peptidase S9 prolyl oligopeptidase catalytic" evidence="2">
    <location>
        <begin position="446"/>
        <end position="640"/>
    </location>
</feature>
<dbReference type="Gene3D" id="2.120.10.30">
    <property type="entry name" value="TolB, C-terminal domain"/>
    <property type="match status" value="1"/>
</dbReference>
<dbReference type="InterPro" id="IPR011042">
    <property type="entry name" value="6-blade_b-propeller_TolB-like"/>
</dbReference>
<dbReference type="InterPro" id="IPR029058">
    <property type="entry name" value="AB_hydrolase_fold"/>
</dbReference>
<dbReference type="Proteomes" id="UP000664167">
    <property type="component" value="Unassembled WGS sequence"/>
</dbReference>
<evidence type="ECO:0000313" key="4">
    <source>
        <dbReference type="Proteomes" id="UP000664167"/>
    </source>
</evidence>
<dbReference type="RefSeq" id="WP_206965221.1">
    <property type="nucleotide sequence ID" value="NZ_BAAAJJ010000028.1"/>
</dbReference>
<evidence type="ECO:0000256" key="1">
    <source>
        <dbReference type="ARBA" id="ARBA00022801"/>
    </source>
</evidence>
<dbReference type="GO" id="GO:0006508">
    <property type="term" value="P:proteolysis"/>
    <property type="evidence" value="ECO:0007669"/>
    <property type="project" value="InterPro"/>
</dbReference>
<dbReference type="AlphaFoldDB" id="A0A939FAZ9"/>
<proteinExistence type="predicted"/>
<dbReference type="SUPFAM" id="SSF53474">
    <property type="entry name" value="alpha/beta-Hydrolases"/>
    <property type="match status" value="1"/>
</dbReference>
<dbReference type="Gene3D" id="3.40.50.1820">
    <property type="entry name" value="alpha/beta hydrolase"/>
    <property type="match status" value="1"/>
</dbReference>
<organism evidence="3 4">
    <name type="scientific">Streptomyces beijiangensis</name>
    <dbReference type="NCBI Taxonomy" id="163361"/>
    <lineage>
        <taxon>Bacteria</taxon>
        <taxon>Bacillati</taxon>
        <taxon>Actinomycetota</taxon>
        <taxon>Actinomycetes</taxon>
        <taxon>Kitasatosporales</taxon>
        <taxon>Streptomycetaceae</taxon>
        <taxon>Streptomyces</taxon>
    </lineage>
</organism>
<name>A0A939FAZ9_9ACTN</name>
<dbReference type="SUPFAM" id="SSF82171">
    <property type="entry name" value="DPP6 N-terminal domain-like"/>
    <property type="match status" value="1"/>
</dbReference>
<keyword evidence="4" id="KW-1185">Reference proteome</keyword>
<dbReference type="PANTHER" id="PTHR42776:SF4">
    <property type="entry name" value="ACYLAMINO-ACID-RELEASING ENZYME"/>
    <property type="match status" value="1"/>
</dbReference>
<reference evidence="3" key="1">
    <citation type="submission" date="2021-03" db="EMBL/GenBank/DDBJ databases">
        <title>Streptomyces poriferae sp. nov., a novel marine sponge-derived Actinobacteria species with anti-MRSA activity.</title>
        <authorList>
            <person name="Sandoval-Powers M."/>
            <person name="Kralova S."/>
            <person name="Nguyen G.-S."/>
            <person name="Fawwal D."/>
            <person name="Degnes K."/>
            <person name="Klinkenberg G."/>
            <person name="Sletta H."/>
            <person name="Wentzel A."/>
            <person name="Liles M.R."/>
        </authorList>
    </citation>
    <scope>NUCLEOTIDE SEQUENCE</scope>
    <source>
        <strain evidence="3">DSM 41794</strain>
    </source>
</reference>
<dbReference type="InterPro" id="IPR001375">
    <property type="entry name" value="Peptidase_S9_cat"/>
</dbReference>
<dbReference type="EMBL" id="JAFLRJ010000248">
    <property type="protein sequence ID" value="MBO0514964.1"/>
    <property type="molecule type" value="Genomic_DNA"/>
</dbReference>
<evidence type="ECO:0000259" key="2">
    <source>
        <dbReference type="Pfam" id="PF00326"/>
    </source>
</evidence>
<accession>A0A939FAZ9</accession>
<dbReference type="Pfam" id="PF00326">
    <property type="entry name" value="Peptidase_S9"/>
    <property type="match status" value="1"/>
</dbReference>